<dbReference type="Proteomes" id="UP001344658">
    <property type="component" value="Unassembled WGS sequence"/>
</dbReference>
<protein>
    <submittedName>
        <fullName evidence="3">Helix-turn-helix transcriptional regulator</fullName>
    </submittedName>
</protein>
<gene>
    <name evidence="3" type="ORF">V2S66_27435</name>
</gene>
<dbReference type="PANTHER" id="PTHR35010:SF2">
    <property type="entry name" value="BLL4672 PROTEIN"/>
    <property type="match status" value="1"/>
</dbReference>
<evidence type="ECO:0000313" key="3">
    <source>
        <dbReference type="EMBL" id="MEE4545688.1"/>
    </source>
</evidence>
<dbReference type="CDD" id="cd00093">
    <property type="entry name" value="HTH_XRE"/>
    <property type="match status" value="1"/>
</dbReference>
<evidence type="ECO:0000313" key="4">
    <source>
        <dbReference type="Proteomes" id="UP001344658"/>
    </source>
</evidence>
<dbReference type="PROSITE" id="PS50943">
    <property type="entry name" value="HTH_CROC1"/>
    <property type="match status" value="1"/>
</dbReference>
<sequence>MSADRTPVPAANSELREFLRSRRARITPEEAGLTPPPGVRRVPGLRREEVAQLAGVSVDYYVRLERGRSLHVSEAVLDAVARALRLDEDERGHLLAVARPGRGRSRPLPAQRVRKGLHRVLDTLTEAPALVIGRRTDVLAANRLARALYTDFDALPHRERNMSRFVFLDPAARELYPDWEGVARSSVAALHLYAGRHPDDPRLAELIGELSLRDEDFRRWWADHDVQRRTFGAKHFHHPVVGALTLDYEALAVTGDPDQTLGIYTAEPGSPSEEALRLLASWTGEPAAGPPRERGPAPHRPPPP</sequence>
<evidence type="ECO:0000259" key="2">
    <source>
        <dbReference type="PROSITE" id="PS50943"/>
    </source>
</evidence>
<feature type="region of interest" description="Disordered" evidence="1">
    <location>
        <begin position="282"/>
        <end position="304"/>
    </location>
</feature>
<name>A0ABU7PIN1_9ACTN</name>
<dbReference type="Pfam" id="PF17765">
    <property type="entry name" value="MLTR_LBD"/>
    <property type="match status" value="1"/>
</dbReference>
<feature type="domain" description="HTH cro/C1-type" evidence="2">
    <location>
        <begin position="44"/>
        <end position="91"/>
    </location>
</feature>
<dbReference type="InterPro" id="IPR010982">
    <property type="entry name" value="Lambda_DNA-bd_dom_sf"/>
</dbReference>
<keyword evidence="4" id="KW-1185">Reference proteome</keyword>
<organism evidence="3 4">
    <name type="scientific">Actinacidiphila polyblastidii</name>
    <dbReference type="NCBI Taxonomy" id="3110430"/>
    <lineage>
        <taxon>Bacteria</taxon>
        <taxon>Bacillati</taxon>
        <taxon>Actinomycetota</taxon>
        <taxon>Actinomycetes</taxon>
        <taxon>Kitasatosporales</taxon>
        <taxon>Streptomycetaceae</taxon>
        <taxon>Actinacidiphila</taxon>
    </lineage>
</organism>
<dbReference type="InterPro" id="IPR041413">
    <property type="entry name" value="MLTR_LBD"/>
</dbReference>
<accession>A0ABU7PIN1</accession>
<dbReference type="InterPro" id="IPR001387">
    <property type="entry name" value="Cro/C1-type_HTH"/>
</dbReference>
<dbReference type="Pfam" id="PF13560">
    <property type="entry name" value="HTH_31"/>
    <property type="match status" value="1"/>
</dbReference>
<evidence type="ECO:0000256" key="1">
    <source>
        <dbReference type="SAM" id="MobiDB-lite"/>
    </source>
</evidence>
<dbReference type="PANTHER" id="PTHR35010">
    <property type="entry name" value="BLL4672 PROTEIN-RELATED"/>
    <property type="match status" value="1"/>
</dbReference>
<reference evidence="3 4" key="1">
    <citation type="submission" date="2023-12" db="EMBL/GenBank/DDBJ databases">
        <title>Streptomyces sp. V4-01.</title>
        <authorList>
            <person name="Somphong A."/>
            <person name="Phongsopitanun W."/>
        </authorList>
    </citation>
    <scope>NUCLEOTIDE SEQUENCE [LARGE SCALE GENOMIC DNA]</scope>
    <source>
        <strain evidence="3 4">V4-01</strain>
    </source>
</reference>
<proteinExistence type="predicted"/>
<dbReference type="SUPFAM" id="SSF47413">
    <property type="entry name" value="lambda repressor-like DNA-binding domains"/>
    <property type="match status" value="1"/>
</dbReference>
<dbReference type="RefSeq" id="WP_330799390.1">
    <property type="nucleotide sequence ID" value="NZ_JAZEWV010000032.1"/>
</dbReference>
<dbReference type="Gene3D" id="3.30.450.180">
    <property type="match status" value="1"/>
</dbReference>
<dbReference type="SMART" id="SM00530">
    <property type="entry name" value="HTH_XRE"/>
    <property type="match status" value="1"/>
</dbReference>
<dbReference type="Gene3D" id="1.10.260.40">
    <property type="entry name" value="lambda repressor-like DNA-binding domains"/>
    <property type="match status" value="1"/>
</dbReference>
<dbReference type="EMBL" id="JAZEWV010000032">
    <property type="protein sequence ID" value="MEE4545688.1"/>
    <property type="molecule type" value="Genomic_DNA"/>
</dbReference>
<comment type="caution">
    <text evidence="3">The sequence shown here is derived from an EMBL/GenBank/DDBJ whole genome shotgun (WGS) entry which is preliminary data.</text>
</comment>